<sequence>MSTICKLWEEASPVSPHLSTEYPYDLGKGKAASAPMSPSPLLSLSSHRLSGLRRSYPIDLPKNSQFVWSTTEAYVVEIPIKLASKALNILKPVLSTDGGLPNPYPFLRRFVTTPHLPPSLGDGVLESPDDNATIHLLIPPPLPLNPDDITTILQPNIHSESLPIIRTTLVPLDPPTTVEQAALWSERYWPCTFNPASQTIQKAPPLRILRTTQAELDKPANLKSYFSLAERAAAECADGALGRRVAAVIVDPERLEVLAVAGDARWYGQAHDARTAEKHHLKLAEGRPEHHALMRAIAMVAEKEAQRGNDNEKSGNTAAEEHTVNLGGRSVTPVERLYAQAPKSRNHPHQSLQPGAPNPQSAPRPDIYLCNGLDVYLTHEPCVACSMAMIHSRFRVCVFRRRMPQTGGLWAERDDLASSDGKGLGYGLFWRRELNWRVLTFQYLPPLEGGGEDGCGEVMGVGEKGGYDGGAAIFHA</sequence>
<dbReference type="OrthoDB" id="3180714at2759"/>
<feature type="compositionally biased region" description="Basic and acidic residues" evidence="3">
    <location>
        <begin position="305"/>
        <end position="323"/>
    </location>
</feature>
<protein>
    <recommendedName>
        <fullName evidence="6">CMP/dCMP-type deaminase domain-containing protein</fullName>
    </recommendedName>
</protein>
<dbReference type="GO" id="GO:0008033">
    <property type="term" value="P:tRNA processing"/>
    <property type="evidence" value="ECO:0007669"/>
    <property type="project" value="UniProtKB-KW"/>
</dbReference>
<proteinExistence type="inferred from homology"/>
<dbReference type="GO" id="GO:0005634">
    <property type="term" value="C:nucleus"/>
    <property type="evidence" value="ECO:0007669"/>
    <property type="project" value="TreeGrafter"/>
</dbReference>
<evidence type="ECO:0000256" key="2">
    <source>
        <dbReference type="ARBA" id="ARBA00038160"/>
    </source>
</evidence>
<gene>
    <name evidence="4" type="ORF">GJ744_003326</name>
</gene>
<comment type="caution">
    <text evidence="4">The sequence shown here is derived from an EMBL/GenBank/DDBJ whole genome shotgun (WGS) entry which is preliminary data.</text>
</comment>
<evidence type="ECO:0000256" key="3">
    <source>
        <dbReference type="SAM" id="MobiDB-lite"/>
    </source>
</evidence>
<comment type="similarity">
    <text evidence="2">Belongs to the cytidine and deoxycytidylate deaminase family. ADAT3 subfamily.</text>
</comment>
<feature type="region of interest" description="Disordered" evidence="3">
    <location>
        <begin position="341"/>
        <end position="363"/>
    </location>
</feature>
<accession>A0A8H7E0P2</accession>
<evidence type="ECO:0000313" key="5">
    <source>
        <dbReference type="Proteomes" id="UP000606974"/>
    </source>
</evidence>
<evidence type="ECO:0000256" key="1">
    <source>
        <dbReference type="ARBA" id="ARBA00022694"/>
    </source>
</evidence>
<keyword evidence="5" id="KW-1185">Reference proteome</keyword>
<feature type="region of interest" description="Disordered" evidence="3">
    <location>
        <begin position="305"/>
        <end position="326"/>
    </location>
</feature>
<evidence type="ECO:0008006" key="6">
    <source>
        <dbReference type="Google" id="ProtNLM"/>
    </source>
</evidence>
<reference evidence="4" key="1">
    <citation type="submission" date="2020-02" db="EMBL/GenBank/DDBJ databases">
        <authorList>
            <person name="Palmer J.M."/>
        </authorList>
    </citation>
    <scope>NUCLEOTIDE SEQUENCE</scope>
    <source>
        <strain evidence="4">EPUS1.4</strain>
        <tissue evidence="4">Thallus</tissue>
    </source>
</reference>
<dbReference type="AlphaFoldDB" id="A0A8H7E0P2"/>
<name>A0A8H7E0P2_9EURO</name>
<dbReference type="PANTHER" id="PTHR11079:SF156">
    <property type="entry name" value="INACTIVE TRNA-SPECIFIC ADENOSINE DEAMINASE-LIKE PROTEIN 3-RELATED"/>
    <property type="match status" value="1"/>
</dbReference>
<dbReference type="Gene3D" id="3.40.140.10">
    <property type="entry name" value="Cytidine Deaminase, domain 2"/>
    <property type="match status" value="1"/>
</dbReference>
<evidence type="ECO:0000313" key="4">
    <source>
        <dbReference type="EMBL" id="KAF7503743.1"/>
    </source>
</evidence>
<dbReference type="PANTHER" id="PTHR11079">
    <property type="entry name" value="CYTOSINE DEAMINASE FAMILY MEMBER"/>
    <property type="match status" value="1"/>
</dbReference>
<dbReference type="GO" id="GO:0005737">
    <property type="term" value="C:cytoplasm"/>
    <property type="evidence" value="ECO:0007669"/>
    <property type="project" value="TreeGrafter"/>
</dbReference>
<dbReference type="SUPFAM" id="SSF53927">
    <property type="entry name" value="Cytidine deaminase-like"/>
    <property type="match status" value="1"/>
</dbReference>
<dbReference type="GO" id="GO:0052717">
    <property type="term" value="F:tRNA-specific adenosine-34 deaminase activity"/>
    <property type="evidence" value="ECO:0007669"/>
    <property type="project" value="TreeGrafter"/>
</dbReference>
<dbReference type="InterPro" id="IPR016193">
    <property type="entry name" value="Cytidine_deaminase-like"/>
</dbReference>
<dbReference type="Proteomes" id="UP000606974">
    <property type="component" value="Unassembled WGS sequence"/>
</dbReference>
<dbReference type="EMBL" id="JAACFV010000164">
    <property type="protein sequence ID" value="KAF7503743.1"/>
    <property type="molecule type" value="Genomic_DNA"/>
</dbReference>
<keyword evidence="1" id="KW-0819">tRNA processing</keyword>
<organism evidence="4 5">
    <name type="scientific">Endocarpon pusillum</name>
    <dbReference type="NCBI Taxonomy" id="364733"/>
    <lineage>
        <taxon>Eukaryota</taxon>
        <taxon>Fungi</taxon>
        <taxon>Dikarya</taxon>
        <taxon>Ascomycota</taxon>
        <taxon>Pezizomycotina</taxon>
        <taxon>Eurotiomycetes</taxon>
        <taxon>Chaetothyriomycetidae</taxon>
        <taxon>Verrucariales</taxon>
        <taxon>Verrucariaceae</taxon>
        <taxon>Endocarpon</taxon>
    </lineage>
</organism>